<name>A0AAW9JLS9_9ENTE</name>
<comment type="caution">
    <text evidence="2">The sequence shown here is derived from an EMBL/GenBank/DDBJ whole genome shotgun (WGS) entry which is preliminary data.</text>
</comment>
<feature type="transmembrane region" description="Helical" evidence="1">
    <location>
        <begin position="20"/>
        <end position="38"/>
    </location>
</feature>
<evidence type="ECO:0000313" key="3">
    <source>
        <dbReference type="Proteomes" id="UP001290582"/>
    </source>
</evidence>
<reference evidence="2" key="1">
    <citation type="submission" date="2023-12" db="EMBL/GenBank/DDBJ databases">
        <title>Molecular genomic analyses of Enterococcus cecorum from sepsis oubreaks in broilers.</title>
        <authorList>
            <person name="Rhoads D."/>
            <person name="Alrubaye A."/>
        </authorList>
    </citation>
    <scope>NUCLEOTIDE SEQUENCE</scope>
    <source>
        <strain evidence="2">1755</strain>
    </source>
</reference>
<evidence type="ECO:0000256" key="1">
    <source>
        <dbReference type="SAM" id="Phobius"/>
    </source>
</evidence>
<organism evidence="2 3">
    <name type="scientific">Enterococcus cecorum</name>
    <dbReference type="NCBI Taxonomy" id="44008"/>
    <lineage>
        <taxon>Bacteria</taxon>
        <taxon>Bacillati</taxon>
        <taxon>Bacillota</taxon>
        <taxon>Bacilli</taxon>
        <taxon>Lactobacillales</taxon>
        <taxon>Enterococcaceae</taxon>
        <taxon>Enterococcus</taxon>
    </lineage>
</organism>
<dbReference type="AlphaFoldDB" id="A0AAW9JLS9"/>
<evidence type="ECO:0000313" key="2">
    <source>
        <dbReference type="EMBL" id="MDZ5597383.1"/>
    </source>
</evidence>
<protein>
    <recommendedName>
        <fullName evidence="4">ABC transporter permease</fullName>
    </recommendedName>
</protein>
<feature type="transmembrane region" description="Helical" evidence="1">
    <location>
        <begin position="67"/>
        <end position="89"/>
    </location>
</feature>
<feature type="transmembrane region" description="Helical" evidence="1">
    <location>
        <begin position="206"/>
        <end position="225"/>
    </location>
</feature>
<keyword evidence="1" id="KW-0472">Membrane</keyword>
<feature type="transmembrane region" description="Helical" evidence="1">
    <location>
        <begin position="175"/>
        <end position="194"/>
    </location>
</feature>
<dbReference type="Proteomes" id="UP001290582">
    <property type="component" value="Unassembled WGS sequence"/>
</dbReference>
<accession>A0AAW9JLS9</accession>
<sequence>MIRFLKIQSLFYFDYIYKRFSLFVLLFLLIELFLTIQFKDNPNFILFEYIFEGVSKEEIVTHHPHLAIYWLIYFLIPIFIQLDSLHQIWNQRIMILKARGYSVSRFARINVVLMVITALGYYLLTMISFWIAAICSHHIISLKHNIIFLNILLNLIICILIYQLFCLFKSYFGHIALLAYLVITNYLIIPYNPLNNTMLVRIENNQIVSELFIITALIIIYHYCYQRRDFI</sequence>
<proteinExistence type="predicted"/>
<gene>
    <name evidence="2" type="ORF">U1294_03950</name>
</gene>
<feature type="transmembrane region" description="Helical" evidence="1">
    <location>
        <begin position="146"/>
        <end position="168"/>
    </location>
</feature>
<dbReference type="RefSeq" id="WP_322390618.1">
    <property type="nucleotide sequence ID" value="NZ_JAXOGE010000003.1"/>
</dbReference>
<keyword evidence="1" id="KW-0812">Transmembrane</keyword>
<evidence type="ECO:0008006" key="4">
    <source>
        <dbReference type="Google" id="ProtNLM"/>
    </source>
</evidence>
<keyword evidence="1" id="KW-1133">Transmembrane helix</keyword>
<feature type="transmembrane region" description="Helical" evidence="1">
    <location>
        <begin position="110"/>
        <end position="140"/>
    </location>
</feature>
<dbReference type="EMBL" id="JAXOGL010000004">
    <property type="protein sequence ID" value="MDZ5597383.1"/>
    <property type="molecule type" value="Genomic_DNA"/>
</dbReference>